<dbReference type="GO" id="GO:0005506">
    <property type="term" value="F:iron ion binding"/>
    <property type="evidence" value="ECO:0007669"/>
    <property type="project" value="InterPro"/>
</dbReference>
<dbReference type="CDD" id="cd20625">
    <property type="entry name" value="CYP164-like"/>
    <property type="match status" value="1"/>
</dbReference>
<dbReference type="InterPro" id="IPR036396">
    <property type="entry name" value="Cyt_P450_sf"/>
</dbReference>
<gene>
    <name evidence="8" type="ORF">BSA145_09120</name>
</gene>
<dbReference type="Proteomes" id="UP000185426">
    <property type="component" value="Chromosome"/>
</dbReference>
<dbReference type="InterPro" id="IPR002397">
    <property type="entry name" value="Cyt_P450_B"/>
</dbReference>
<evidence type="ECO:0000256" key="6">
    <source>
        <dbReference type="ARBA" id="ARBA00023033"/>
    </source>
</evidence>
<dbReference type="Gene3D" id="1.10.630.10">
    <property type="entry name" value="Cytochrome P450"/>
    <property type="match status" value="1"/>
</dbReference>
<evidence type="ECO:0000313" key="9">
    <source>
        <dbReference type="Proteomes" id="UP000185426"/>
    </source>
</evidence>
<accession>A0A1L6ZHP1</accession>
<sequence>MTTELHEAGPSLKSDSEFWRNPYLFYDKLRSVHPVYKGTVLKHPGWYVTGYEEAAAILRNAAFKNRVPLPEASTKYEQLQHLQRNMMLFQNESGHKRMRTIVGKEFMPQKAASFRPVIEETVHELLDQLENKKSADMVSEFAFPLASLIIAWMLGVPAEERYQFRQWTADLIQTIDLTRTRKVLAKGGDTVAKLTAYFKDLIEKRKAHPSEDLISTLAGHEQLAEDEVLATCILLVIAGHETTVNLLTNGLFLLMNHPGQLSALKENPLLIVSAVEECLRYESPTQLTARTASEDCEINGKVIKKGEHVYILLGAANRDPKIFQNPHVFDITRKPNPHLAFGAGTHLCLGSALARLEAQIAIPALLKRLPKLKLASSDVPFRRLIGFRSLAELLVILN</sequence>
<dbReference type="GO" id="GO:0020037">
    <property type="term" value="F:heme binding"/>
    <property type="evidence" value="ECO:0007669"/>
    <property type="project" value="InterPro"/>
</dbReference>
<evidence type="ECO:0000256" key="7">
    <source>
        <dbReference type="RuleBase" id="RU000461"/>
    </source>
</evidence>
<keyword evidence="5 7" id="KW-0408">Iron</keyword>
<evidence type="ECO:0000256" key="4">
    <source>
        <dbReference type="ARBA" id="ARBA00023002"/>
    </source>
</evidence>
<dbReference type="SUPFAM" id="SSF48264">
    <property type="entry name" value="Cytochrome P450"/>
    <property type="match status" value="1"/>
</dbReference>
<evidence type="ECO:0000256" key="3">
    <source>
        <dbReference type="ARBA" id="ARBA00022723"/>
    </source>
</evidence>
<keyword evidence="4 7" id="KW-0560">Oxidoreductase</keyword>
<keyword evidence="3 7" id="KW-0479">Metal-binding</keyword>
<keyword evidence="2 7" id="KW-0349">Heme</keyword>
<dbReference type="PRINTS" id="PR00359">
    <property type="entry name" value="BP450"/>
</dbReference>
<dbReference type="FunFam" id="1.10.630.10:FF:000018">
    <property type="entry name" value="Cytochrome P450 monooxygenase"/>
    <property type="match status" value="1"/>
</dbReference>
<evidence type="ECO:0000313" key="8">
    <source>
        <dbReference type="EMBL" id="APT46043.1"/>
    </source>
</evidence>
<evidence type="ECO:0000256" key="1">
    <source>
        <dbReference type="ARBA" id="ARBA00010617"/>
    </source>
</evidence>
<dbReference type="RefSeq" id="WP_075622258.1">
    <property type="nucleotide sequence ID" value="NZ_CP015607.1"/>
</dbReference>
<dbReference type="PANTHER" id="PTHR46696:SF4">
    <property type="entry name" value="BIOTIN BIOSYNTHESIS CYTOCHROME P450"/>
    <property type="match status" value="1"/>
</dbReference>
<dbReference type="EMBL" id="CP015607">
    <property type="protein sequence ID" value="APT46043.1"/>
    <property type="molecule type" value="Genomic_DNA"/>
</dbReference>
<evidence type="ECO:0000256" key="2">
    <source>
        <dbReference type="ARBA" id="ARBA00022617"/>
    </source>
</evidence>
<protein>
    <submittedName>
        <fullName evidence="8">Cytochrome</fullName>
    </submittedName>
</protein>
<dbReference type="AlphaFoldDB" id="A0A1L6ZHP1"/>
<evidence type="ECO:0000256" key="5">
    <source>
        <dbReference type="ARBA" id="ARBA00023004"/>
    </source>
</evidence>
<keyword evidence="6 7" id="KW-0503">Monooxygenase</keyword>
<name>A0A1L6ZHP1_BACIA</name>
<dbReference type="GO" id="GO:0004497">
    <property type="term" value="F:monooxygenase activity"/>
    <property type="evidence" value="ECO:0007669"/>
    <property type="project" value="UniProtKB-KW"/>
</dbReference>
<proteinExistence type="inferred from homology"/>
<dbReference type="InterPro" id="IPR017972">
    <property type="entry name" value="Cyt_P450_CS"/>
</dbReference>
<dbReference type="PANTHER" id="PTHR46696">
    <property type="entry name" value="P450, PUTATIVE (EUROFUNG)-RELATED"/>
    <property type="match status" value="1"/>
</dbReference>
<comment type="similarity">
    <text evidence="1 7">Belongs to the cytochrome P450 family.</text>
</comment>
<dbReference type="InterPro" id="IPR001128">
    <property type="entry name" value="Cyt_P450"/>
</dbReference>
<dbReference type="PROSITE" id="PS00086">
    <property type="entry name" value="CYTOCHROME_P450"/>
    <property type="match status" value="1"/>
</dbReference>
<dbReference type="PRINTS" id="PR00385">
    <property type="entry name" value="P450"/>
</dbReference>
<reference evidence="8 9" key="1">
    <citation type="submission" date="2016-05" db="EMBL/GenBank/DDBJ databases">
        <title>Complete Genome and Methylome Analysis of Psychrotrophic Bacterial Isolates from Antarctic Lake Untersee.</title>
        <authorList>
            <person name="Fomenkov A."/>
            <person name="Akimov V.N."/>
            <person name="Vasilyeva L.V."/>
            <person name="Andersen D."/>
            <person name="Vincze T."/>
            <person name="Roberts R.J."/>
        </authorList>
    </citation>
    <scope>NUCLEOTIDE SEQUENCE [LARGE SCALE GENOMIC DNA]</scope>
    <source>
        <strain evidence="8 9">U14-5</strain>
    </source>
</reference>
<dbReference type="GO" id="GO:0016705">
    <property type="term" value="F:oxidoreductase activity, acting on paired donors, with incorporation or reduction of molecular oxygen"/>
    <property type="evidence" value="ECO:0007669"/>
    <property type="project" value="InterPro"/>
</dbReference>
<organism evidence="8 9">
    <name type="scientific">Bacillus safensis</name>
    <dbReference type="NCBI Taxonomy" id="561879"/>
    <lineage>
        <taxon>Bacteria</taxon>
        <taxon>Bacillati</taxon>
        <taxon>Bacillota</taxon>
        <taxon>Bacilli</taxon>
        <taxon>Bacillales</taxon>
        <taxon>Bacillaceae</taxon>
        <taxon>Bacillus</taxon>
    </lineage>
</organism>
<dbReference type="Pfam" id="PF00067">
    <property type="entry name" value="p450"/>
    <property type="match status" value="1"/>
</dbReference>